<dbReference type="AlphaFoldDB" id="A0A401TNU1"/>
<feature type="region of interest" description="Disordered" evidence="1">
    <location>
        <begin position="14"/>
        <end position="34"/>
    </location>
</feature>
<sequence>MGTMLTAIWLRRSTAPLTNGPAPDGQLDQPLDAEPAFGSHHAAMEPSLTGSWSDQSAVNPYVTDSAPHQSVLSDALIVRT</sequence>
<proteinExistence type="predicted"/>
<comment type="caution">
    <text evidence="2">The sequence shown here is derived from an EMBL/GenBank/DDBJ whole genome shotgun (WGS) entry which is preliminary data.</text>
</comment>
<dbReference type="EMBL" id="BEZZ01121036">
    <property type="protein sequence ID" value="GCC44282.1"/>
    <property type="molecule type" value="Genomic_DNA"/>
</dbReference>
<evidence type="ECO:0000313" key="3">
    <source>
        <dbReference type="Proteomes" id="UP000287033"/>
    </source>
</evidence>
<reference evidence="2 3" key="1">
    <citation type="journal article" date="2018" name="Nat. Ecol. Evol.">
        <title>Shark genomes provide insights into elasmobranch evolution and the origin of vertebrates.</title>
        <authorList>
            <person name="Hara Y"/>
            <person name="Yamaguchi K"/>
            <person name="Onimaru K"/>
            <person name="Kadota M"/>
            <person name="Koyanagi M"/>
            <person name="Keeley SD"/>
            <person name="Tatsumi K"/>
            <person name="Tanaka K"/>
            <person name="Motone F"/>
            <person name="Kageyama Y"/>
            <person name="Nozu R"/>
            <person name="Adachi N"/>
            <person name="Nishimura O"/>
            <person name="Nakagawa R"/>
            <person name="Tanegashima C"/>
            <person name="Kiyatake I"/>
            <person name="Matsumoto R"/>
            <person name="Murakumo K"/>
            <person name="Nishida K"/>
            <person name="Terakita A"/>
            <person name="Kuratani S"/>
            <person name="Sato K"/>
            <person name="Hyodo S Kuraku.S."/>
        </authorList>
    </citation>
    <scope>NUCLEOTIDE SEQUENCE [LARGE SCALE GENOMIC DNA]</scope>
</reference>
<dbReference type="Proteomes" id="UP000287033">
    <property type="component" value="Unassembled WGS sequence"/>
</dbReference>
<accession>A0A401TNU1</accession>
<organism evidence="2 3">
    <name type="scientific">Chiloscyllium punctatum</name>
    <name type="common">Brownbanded bambooshark</name>
    <name type="synonym">Hemiscyllium punctatum</name>
    <dbReference type="NCBI Taxonomy" id="137246"/>
    <lineage>
        <taxon>Eukaryota</taxon>
        <taxon>Metazoa</taxon>
        <taxon>Chordata</taxon>
        <taxon>Craniata</taxon>
        <taxon>Vertebrata</taxon>
        <taxon>Chondrichthyes</taxon>
        <taxon>Elasmobranchii</taxon>
        <taxon>Galeomorphii</taxon>
        <taxon>Galeoidea</taxon>
        <taxon>Orectolobiformes</taxon>
        <taxon>Hemiscylliidae</taxon>
        <taxon>Chiloscyllium</taxon>
    </lineage>
</organism>
<name>A0A401TNU1_CHIPU</name>
<gene>
    <name evidence="2" type="ORF">chiPu_0028037</name>
</gene>
<protein>
    <submittedName>
        <fullName evidence="2">Uncharacterized protein</fullName>
    </submittedName>
</protein>
<keyword evidence="3" id="KW-1185">Reference proteome</keyword>
<evidence type="ECO:0000313" key="2">
    <source>
        <dbReference type="EMBL" id="GCC44282.1"/>
    </source>
</evidence>
<evidence type="ECO:0000256" key="1">
    <source>
        <dbReference type="SAM" id="MobiDB-lite"/>
    </source>
</evidence>